<organism evidence="8 9">
    <name type="scientific">Bemisia tabaci</name>
    <name type="common">Sweetpotato whitefly</name>
    <name type="synonym">Aleurodes tabaci</name>
    <dbReference type="NCBI Taxonomy" id="7038"/>
    <lineage>
        <taxon>Eukaryota</taxon>
        <taxon>Metazoa</taxon>
        <taxon>Ecdysozoa</taxon>
        <taxon>Arthropoda</taxon>
        <taxon>Hexapoda</taxon>
        <taxon>Insecta</taxon>
        <taxon>Pterygota</taxon>
        <taxon>Neoptera</taxon>
        <taxon>Paraneoptera</taxon>
        <taxon>Hemiptera</taxon>
        <taxon>Sternorrhyncha</taxon>
        <taxon>Aleyrodoidea</taxon>
        <taxon>Aleyrodidae</taxon>
        <taxon>Aleyrodinae</taxon>
        <taxon>Bemisia</taxon>
    </lineage>
</organism>
<dbReference type="Gene3D" id="2.60.40.1180">
    <property type="entry name" value="Golgi alpha-mannosidase II"/>
    <property type="match status" value="1"/>
</dbReference>
<protein>
    <recommendedName>
        <fullName evidence="3">alpha-glucosidase</fullName>
        <ecNumber evidence="3">3.2.1.20</ecNumber>
    </recommendedName>
</protein>
<dbReference type="Proteomes" id="UP001152759">
    <property type="component" value="Chromosome 5"/>
</dbReference>
<dbReference type="EC" id="3.2.1.20" evidence="3"/>
<evidence type="ECO:0000256" key="4">
    <source>
        <dbReference type="ARBA" id="ARBA00023180"/>
    </source>
</evidence>
<dbReference type="KEGG" id="btab:109037530"/>
<dbReference type="SUPFAM" id="SSF51445">
    <property type="entry name" value="(Trans)glycosidases"/>
    <property type="match status" value="1"/>
</dbReference>
<dbReference type="InterPro" id="IPR017853">
    <property type="entry name" value="GH"/>
</dbReference>
<feature type="signal peptide" evidence="6">
    <location>
        <begin position="1"/>
        <end position="16"/>
    </location>
</feature>
<evidence type="ECO:0000313" key="8">
    <source>
        <dbReference type="EMBL" id="CAH0390271.1"/>
    </source>
</evidence>
<feature type="domain" description="Glycosyl hydrolase family 13 catalytic" evidence="7">
    <location>
        <begin position="32"/>
        <end position="424"/>
    </location>
</feature>
<reference evidence="8" key="1">
    <citation type="submission" date="2021-12" db="EMBL/GenBank/DDBJ databases">
        <authorList>
            <person name="King R."/>
        </authorList>
    </citation>
    <scope>NUCLEOTIDE SEQUENCE</scope>
</reference>
<sequence>MLQFLIFSAICLLVQGQKPAPMDWWQTSVIYQIYPRSFKDSDGDGVGDLRGIAEKVPYLKKLGVGAVWLSPIFQSPMADFGYDISNFTNIEPIFGSMTDFEKLKDALHAQDIKLILDFVPNHSSDEHEWFVKSVQKIDPYTDYYVWHDGKMVNGTRQPPNNWISGFSYSAWEWHPERQQYYLHQFHKKQPDLNYRSPYLVEEMKNILRFWLDRGVDGFRMDIVLALFEDERFLDEPPVDGTTLEPWNHDYHQHIYIADQPETYDMIKQWRKVLDEYTKKDGHPRVMMTEAYSPIDKTMGYYGNTTHPGAHFTFNFLFITDLNAQSTANDFEKVIMKWYDNLPAGKWPNWVMGNHDQRRVASRFGIELLDGLHMIQMVLPGTSVTYNGDEIGMEDTFIRWDQTVDPQGMSVGKDNYLRFTRDPQRTPFQWDHTTSAGFSTNPKTWLPVNPNYWRLNYRNVKREIRSHFRVYQQLVALKEAATIQHGDLNVFALSKYVLAFTRSYEKNPTYVVVVNIGSEIETTEGLQKKGSLPKYLTVYSASINSGYTQGRKLLADKIKLRPKAGLVLFTAGNEGVMDSLMTLSEEDDDKELDEMASSFSY</sequence>
<keyword evidence="5" id="KW-0378">Hydrolase</keyword>
<dbReference type="InterPro" id="IPR013780">
    <property type="entry name" value="Glyco_hydro_b"/>
</dbReference>
<evidence type="ECO:0000256" key="3">
    <source>
        <dbReference type="ARBA" id="ARBA00012741"/>
    </source>
</evidence>
<dbReference type="EMBL" id="OU963866">
    <property type="protein sequence ID" value="CAH0390271.1"/>
    <property type="molecule type" value="Genomic_DNA"/>
</dbReference>
<dbReference type="Pfam" id="PF00128">
    <property type="entry name" value="Alpha-amylase"/>
    <property type="match status" value="1"/>
</dbReference>
<accession>A0A9P0AGV8</accession>
<keyword evidence="5" id="KW-0326">Glycosidase</keyword>
<dbReference type="GO" id="GO:0004558">
    <property type="term" value="F:alpha-1,4-glucosidase activity"/>
    <property type="evidence" value="ECO:0007669"/>
    <property type="project" value="UniProtKB-EC"/>
</dbReference>
<dbReference type="AlphaFoldDB" id="A0A9P0AGV8"/>
<dbReference type="InterPro" id="IPR045857">
    <property type="entry name" value="O16G_dom_2"/>
</dbReference>
<dbReference type="SMART" id="SM00642">
    <property type="entry name" value="Aamy"/>
    <property type="match status" value="1"/>
</dbReference>
<dbReference type="PANTHER" id="PTHR10357:SF179">
    <property type="entry name" value="NEUTRAL AND BASIC AMINO ACID TRANSPORT PROTEIN RBAT"/>
    <property type="match status" value="1"/>
</dbReference>
<proteinExistence type="inferred from homology"/>
<gene>
    <name evidence="8" type="ORF">BEMITA_LOCUS9013</name>
</gene>
<dbReference type="InterPro" id="IPR006047">
    <property type="entry name" value="GH13_cat_dom"/>
</dbReference>
<feature type="chain" id="PRO_5040359934" description="alpha-glucosidase" evidence="6">
    <location>
        <begin position="17"/>
        <end position="600"/>
    </location>
</feature>
<dbReference type="CDD" id="cd11328">
    <property type="entry name" value="AmyAc_maltase"/>
    <property type="match status" value="1"/>
</dbReference>
<dbReference type="Gene3D" id="3.20.20.80">
    <property type="entry name" value="Glycosidases"/>
    <property type="match status" value="1"/>
</dbReference>
<comment type="catalytic activity">
    <reaction evidence="1">
        <text>Hydrolysis of terminal, non-reducing (1-&gt;4)-linked alpha-D-glucose residues with release of alpha-D-glucose.</text>
        <dbReference type="EC" id="3.2.1.20"/>
    </reaction>
</comment>
<evidence type="ECO:0000313" key="9">
    <source>
        <dbReference type="Proteomes" id="UP001152759"/>
    </source>
</evidence>
<keyword evidence="6" id="KW-0732">Signal</keyword>
<evidence type="ECO:0000256" key="6">
    <source>
        <dbReference type="SAM" id="SignalP"/>
    </source>
</evidence>
<evidence type="ECO:0000256" key="2">
    <source>
        <dbReference type="ARBA" id="ARBA00008061"/>
    </source>
</evidence>
<dbReference type="GO" id="GO:0005975">
    <property type="term" value="P:carbohydrate metabolic process"/>
    <property type="evidence" value="ECO:0007669"/>
    <property type="project" value="InterPro"/>
</dbReference>
<comment type="similarity">
    <text evidence="2">Belongs to the glycosyl hydrolase 13 family.</text>
</comment>
<keyword evidence="9" id="KW-1185">Reference proteome</keyword>
<keyword evidence="4" id="KW-0325">Glycoprotein</keyword>
<dbReference type="PANTHER" id="PTHR10357">
    <property type="entry name" value="ALPHA-AMYLASE FAMILY MEMBER"/>
    <property type="match status" value="1"/>
</dbReference>
<dbReference type="FunFam" id="3.90.400.10:FF:000001">
    <property type="entry name" value="Maltase A3, isoform A"/>
    <property type="match status" value="1"/>
</dbReference>
<name>A0A9P0AGV8_BEMTA</name>
<evidence type="ECO:0000256" key="5">
    <source>
        <dbReference type="ARBA" id="ARBA00023295"/>
    </source>
</evidence>
<evidence type="ECO:0000256" key="1">
    <source>
        <dbReference type="ARBA" id="ARBA00001657"/>
    </source>
</evidence>
<dbReference type="Gene3D" id="3.90.400.10">
    <property type="entry name" value="Oligo-1,6-glucosidase, Domain 2"/>
    <property type="match status" value="1"/>
</dbReference>
<evidence type="ECO:0000259" key="7">
    <source>
        <dbReference type="SMART" id="SM00642"/>
    </source>
</evidence>